<organism evidence="1 2">
    <name type="scientific">Kitasatospora paranensis</name>
    <dbReference type="NCBI Taxonomy" id="258053"/>
    <lineage>
        <taxon>Bacteria</taxon>
        <taxon>Bacillati</taxon>
        <taxon>Actinomycetota</taxon>
        <taxon>Actinomycetes</taxon>
        <taxon>Kitasatosporales</taxon>
        <taxon>Streptomycetaceae</taxon>
        <taxon>Kitasatospora</taxon>
    </lineage>
</organism>
<accession>A0ABW2FRY1</accession>
<keyword evidence="2" id="KW-1185">Reference proteome</keyword>
<sequence>MSATGTARAPAGRALTVRGALRWAALLALLLLGLTELLWGPGGLTGSSQASPGPVRRSVEELARRIGCTAEITADAADLRQGLCTAGGDEIWIATFPTPRAQDAWTSEAEAYGGSYLVGDGWVVVLSDTTTDRLHGLLGGVIVGGADHGGAHVHAGGG</sequence>
<dbReference type="RefSeq" id="WP_345704539.1">
    <property type="nucleotide sequence ID" value="NZ_BAABKV010000001.1"/>
</dbReference>
<dbReference type="Proteomes" id="UP001596435">
    <property type="component" value="Unassembled WGS sequence"/>
</dbReference>
<reference evidence="2" key="1">
    <citation type="journal article" date="2019" name="Int. J. Syst. Evol. Microbiol.">
        <title>The Global Catalogue of Microorganisms (GCM) 10K type strain sequencing project: providing services to taxonomists for standard genome sequencing and annotation.</title>
        <authorList>
            <consortium name="The Broad Institute Genomics Platform"/>
            <consortium name="The Broad Institute Genome Sequencing Center for Infectious Disease"/>
            <person name="Wu L."/>
            <person name="Ma J."/>
        </authorList>
    </citation>
    <scope>NUCLEOTIDE SEQUENCE [LARGE SCALE GENOMIC DNA]</scope>
    <source>
        <strain evidence="2">CGMCC 1.12859</strain>
    </source>
</reference>
<evidence type="ECO:0000313" key="2">
    <source>
        <dbReference type="Proteomes" id="UP001596435"/>
    </source>
</evidence>
<gene>
    <name evidence="1" type="ORF">ACFQMG_06115</name>
</gene>
<proteinExistence type="predicted"/>
<dbReference type="EMBL" id="JBHTAJ010000008">
    <property type="protein sequence ID" value="MFC7179137.1"/>
    <property type="molecule type" value="Genomic_DNA"/>
</dbReference>
<comment type="caution">
    <text evidence="1">The sequence shown here is derived from an EMBL/GenBank/DDBJ whole genome shotgun (WGS) entry which is preliminary data.</text>
</comment>
<protein>
    <submittedName>
        <fullName evidence="1">Uncharacterized protein</fullName>
    </submittedName>
</protein>
<evidence type="ECO:0000313" key="1">
    <source>
        <dbReference type="EMBL" id="MFC7179137.1"/>
    </source>
</evidence>
<name>A0ABW2FRY1_9ACTN</name>